<reference evidence="1 2" key="1">
    <citation type="submission" date="2020-02" db="EMBL/GenBank/DDBJ databases">
        <title>Comparative genomics of sulfur disproportionating microorganisms.</title>
        <authorList>
            <person name="Ward L.M."/>
            <person name="Bertran E."/>
            <person name="Johnston D.T."/>
        </authorList>
    </citation>
    <scope>NUCLEOTIDE SEQUENCE [LARGE SCALE GENOMIC DNA]</scope>
    <source>
        <strain evidence="1 2">DSM 3696</strain>
    </source>
</reference>
<evidence type="ECO:0000313" key="1">
    <source>
        <dbReference type="EMBL" id="NDY58112.1"/>
    </source>
</evidence>
<dbReference type="SUPFAM" id="SSF144020">
    <property type="entry name" value="FdhE-like"/>
    <property type="match status" value="1"/>
</dbReference>
<accession>A0A7K3NPI9</accession>
<name>A0A7K3NPI9_9BACT</name>
<dbReference type="AlphaFoldDB" id="A0A7K3NPI9"/>
<dbReference type="PANTHER" id="PTHR37689">
    <property type="entry name" value="PROTEIN FDHE"/>
    <property type="match status" value="1"/>
</dbReference>
<organism evidence="1 2">
    <name type="scientific">Desulfolutivibrio sulfodismutans</name>
    <dbReference type="NCBI Taxonomy" id="63561"/>
    <lineage>
        <taxon>Bacteria</taxon>
        <taxon>Pseudomonadati</taxon>
        <taxon>Thermodesulfobacteriota</taxon>
        <taxon>Desulfovibrionia</taxon>
        <taxon>Desulfovibrionales</taxon>
        <taxon>Desulfovibrionaceae</taxon>
        <taxon>Desulfolutivibrio</taxon>
    </lineage>
</organism>
<proteinExistence type="predicted"/>
<gene>
    <name evidence="1" type="ORF">G3N56_15355</name>
</gene>
<dbReference type="Proteomes" id="UP000469724">
    <property type="component" value="Unassembled WGS sequence"/>
</dbReference>
<dbReference type="PANTHER" id="PTHR37689:SF1">
    <property type="entry name" value="PROTEIN FDHE"/>
    <property type="match status" value="1"/>
</dbReference>
<dbReference type="GO" id="GO:0051604">
    <property type="term" value="P:protein maturation"/>
    <property type="evidence" value="ECO:0007669"/>
    <property type="project" value="TreeGrafter"/>
</dbReference>
<protein>
    <submittedName>
        <fullName evidence="1">Formate dehydrogenase accessory protein FdhE</fullName>
    </submittedName>
</protein>
<dbReference type="GO" id="GO:0005829">
    <property type="term" value="C:cytosol"/>
    <property type="evidence" value="ECO:0007669"/>
    <property type="project" value="TreeGrafter"/>
</dbReference>
<evidence type="ECO:0000313" key="2">
    <source>
        <dbReference type="Proteomes" id="UP000469724"/>
    </source>
</evidence>
<dbReference type="InterPro" id="IPR006452">
    <property type="entry name" value="Formate_DH_accessory"/>
</dbReference>
<dbReference type="EMBL" id="JAAGRQ010000079">
    <property type="protein sequence ID" value="NDY58112.1"/>
    <property type="molecule type" value="Genomic_DNA"/>
</dbReference>
<dbReference type="Gene3D" id="3.90.1670.10">
    <property type="entry name" value="FdhE-like domain"/>
    <property type="match status" value="1"/>
</dbReference>
<dbReference type="InterPro" id="IPR024064">
    <property type="entry name" value="FdhE-like_sf"/>
</dbReference>
<dbReference type="RefSeq" id="WP_163303189.1">
    <property type="nucleotide sequence ID" value="NZ_JAAGRQ010000079.1"/>
</dbReference>
<dbReference type="GO" id="GO:0008199">
    <property type="term" value="F:ferric iron binding"/>
    <property type="evidence" value="ECO:0007669"/>
    <property type="project" value="TreeGrafter"/>
</dbReference>
<dbReference type="CDD" id="cd16341">
    <property type="entry name" value="FdhE"/>
    <property type="match status" value="1"/>
</dbReference>
<keyword evidence="2" id="KW-1185">Reference proteome</keyword>
<sequence>MRFDERKYKIQEEAKLLVPPPRSEAVTAIARVFAALADRRAACLAALPETPPVVELDFDPALFEEGTPLLSSFDPACFLEDFTAAAGCLFPGMAELFPAVAGEISALADAISGNPAVADACLAALWTEGEEAGAVWEKVGALSGVSAAVAAFAAGEALKVCLTRMAPLLAPQVQKESWFRGYCPICGSYPDAGCLLPKEPEESEYLISKSGQLHMHCARCGHVWRYVRLKCPACETTDHEKFASLIANDRDDERVYTCSECGIFFPCVDLTGGRQDIRLENVALDLMHLEFVAAERGFRPLVVQAWNTFA</sequence>
<comment type="caution">
    <text evidence="1">The sequence shown here is derived from an EMBL/GenBank/DDBJ whole genome shotgun (WGS) entry which is preliminary data.</text>
</comment>